<sequence>MGDGPYYSLNLHDSPLILEGDSNGKGIGLMADVDQREATSVTLYGLIFIASNEDGDGNV</sequence>
<reference evidence="1 2" key="1">
    <citation type="journal article" date="2018" name="Sci. Rep.">
        <title>Genomic diversity and distribution of Bifidobacterium longum subsp. longum across the human lifespan.</title>
        <authorList>
            <person name="Odamaki T."/>
            <person name="Bottacini F."/>
            <person name="Kato K."/>
            <person name="Mitsuyama E."/>
            <person name="Yoshida K."/>
            <person name="Horigome A."/>
            <person name="Xiao J.Z."/>
            <person name="van Sinderen D."/>
        </authorList>
    </citation>
    <scope>NUCLEOTIDE SEQUENCE [LARGE SCALE GENOMIC DNA]</scope>
    <source>
        <strain evidence="1 2">MCC10102</strain>
    </source>
</reference>
<name>A0A4R0V1Q2_BIFLL</name>
<proteinExistence type="predicted"/>
<dbReference type="Proteomes" id="UP000292692">
    <property type="component" value="Unassembled WGS sequence"/>
</dbReference>
<gene>
    <name evidence="1" type="ORF">MCC10102_0513</name>
</gene>
<dbReference type="AlphaFoldDB" id="A0A4R0V1Q2"/>
<evidence type="ECO:0000313" key="2">
    <source>
        <dbReference type="Proteomes" id="UP000292692"/>
    </source>
</evidence>
<evidence type="ECO:0000313" key="1">
    <source>
        <dbReference type="EMBL" id="TCF47418.1"/>
    </source>
</evidence>
<comment type="caution">
    <text evidence="1">The sequence shown here is derived from an EMBL/GenBank/DDBJ whole genome shotgun (WGS) entry which is preliminary data.</text>
</comment>
<protein>
    <submittedName>
        <fullName evidence="1">Uncharacterized protein</fullName>
    </submittedName>
</protein>
<organism evidence="1 2">
    <name type="scientific">Bifidobacterium longum subsp. longum</name>
    <dbReference type="NCBI Taxonomy" id="1679"/>
    <lineage>
        <taxon>Bacteria</taxon>
        <taxon>Bacillati</taxon>
        <taxon>Actinomycetota</taxon>
        <taxon>Actinomycetes</taxon>
        <taxon>Bifidobacteriales</taxon>
        <taxon>Bifidobacteriaceae</taxon>
        <taxon>Bifidobacterium</taxon>
    </lineage>
</organism>
<accession>A0A4R0V1Q2</accession>
<dbReference type="EMBL" id="SHSV01000008">
    <property type="protein sequence ID" value="TCF47418.1"/>
    <property type="molecule type" value="Genomic_DNA"/>
</dbReference>